<name>A0A498Q3J7_9MYCO</name>
<evidence type="ECO:0000256" key="1">
    <source>
        <dbReference type="ARBA" id="ARBA00022559"/>
    </source>
</evidence>
<sequence length="182" mass="18656">MAGPAHMPRSRPWQTVPMAQITLHGNAINTVGELPAVGTSAPAFTLTGADLGAVGSDQFRGKAVVLNIFPSIDTPVCAASVRTFNERVAATGSTVVCVSKDLPFALKRFCGAEGIENVTTASAFRDGFGEDYGVTIADGPMAGLFARAIVVIGGDGNVAYTQLVPEIGQEPDYDAALAAVSG</sequence>
<comment type="subunit">
    <text evidence="6">Homodimer.</text>
</comment>
<comment type="function">
    <text evidence="6">Thiol-specific peroxidase that catalyzes the reduction of hydrogen peroxide and organic hydroperoxides to water and alcohols, respectively. Plays a role in cell protection against oxidative stress by detoxifying peroxides.</text>
</comment>
<dbReference type="PANTHER" id="PTHR43110">
    <property type="entry name" value="THIOL PEROXIDASE"/>
    <property type="match status" value="1"/>
</dbReference>
<feature type="domain" description="Thioredoxin" evidence="7">
    <location>
        <begin position="35"/>
        <end position="182"/>
    </location>
</feature>
<keyword evidence="5 6" id="KW-0676">Redox-active center</keyword>
<evidence type="ECO:0000256" key="4">
    <source>
        <dbReference type="ARBA" id="ARBA00023157"/>
    </source>
</evidence>
<keyword evidence="1 6" id="KW-0575">Peroxidase</keyword>
<dbReference type="InterPro" id="IPR013740">
    <property type="entry name" value="Redoxin"/>
</dbReference>
<proteinExistence type="inferred from homology"/>
<keyword evidence="3 6" id="KW-0560">Oxidoreductase</keyword>
<evidence type="ECO:0000256" key="2">
    <source>
        <dbReference type="ARBA" id="ARBA00022862"/>
    </source>
</evidence>
<keyword evidence="2 6" id="KW-0049">Antioxidant</keyword>
<dbReference type="Pfam" id="PF08534">
    <property type="entry name" value="Redoxin"/>
    <property type="match status" value="1"/>
</dbReference>
<comment type="catalytic activity">
    <reaction evidence="6">
        <text>a hydroperoxide + [thioredoxin]-dithiol = an alcohol + [thioredoxin]-disulfide + H2O</text>
        <dbReference type="Rhea" id="RHEA:62620"/>
        <dbReference type="Rhea" id="RHEA-COMP:10698"/>
        <dbReference type="Rhea" id="RHEA-COMP:10700"/>
        <dbReference type="ChEBI" id="CHEBI:15377"/>
        <dbReference type="ChEBI" id="CHEBI:29950"/>
        <dbReference type="ChEBI" id="CHEBI:30879"/>
        <dbReference type="ChEBI" id="CHEBI:35924"/>
        <dbReference type="ChEBI" id="CHEBI:50058"/>
        <dbReference type="EC" id="1.11.1.24"/>
    </reaction>
</comment>
<dbReference type="InterPro" id="IPR036249">
    <property type="entry name" value="Thioredoxin-like_sf"/>
</dbReference>
<evidence type="ECO:0000259" key="7">
    <source>
        <dbReference type="PROSITE" id="PS51352"/>
    </source>
</evidence>
<organism evidence="8 9">
    <name type="scientific">Mycobacterium innocens</name>
    <dbReference type="NCBI Taxonomy" id="2341083"/>
    <lineage>
        <taxon>Bacteria</taxon>
        <taxon>Bacillati</taxon>
        <taxon>Actinomycetota</taxon>
        <taxon>Actinomycetes</taxon>
        <taxon>Mycobacteriales</taxon>
        <taxon>Mycobacteriaceae</taxon>
        <taxon>Mycobacterium</taxon>
    </lineage>
</organism>
<dbReference type="AlphaFoldDB" id="A0A498Q3J7"/>
<dbReference type="CDD" id="cd03014">
    <property type="entry name" value="PRX_Atyp2cys"/>
    <property type="match status" value="1"/>
</dbReference>
<accession>A0A498Q3J7</accession>
<evidence type="ECO:0000313" key="9">
    <source>
        <dbReference type="Proteomes" id="UP000267289"/>
    </source>
</evidence>
<dbReference type="InterPro" id="IPR018219">
    <property type="entry name" value="Tpx_CS"/>
</dbReference>
<dbReference type="EC" id="1.11.1.24" evidence="6"/>
<dbReference type="HAMAP" id="MF_00269">
    <property type="entry name" value="Tpx"/>
    <property type="match status" value="1"/>
</dbReference>
<evidence type="ECO:0000256" key="3">
    <source>
        <dbReference type="ARBA" id="ARBA00023002"/>
    </source>
</evidence>
<feature type="active site" description="Cysteine sulfenic acid (-SOH) intermediate" evidence="6">
    <location>
        <position position="77"/>
    </location>
</feature>
<dbReference type="SUPFAM" id="SSF52833">
    <property type="entry name" value="Thioredoxin-like"/>
    <property type="match status" value="1"/>
</dbReference>
<evidence type="ECO:0000256" key="5">
    <source>
        <dbReference type="ARBA" id="ARBA00023284"/>
    </source>
</evidence>
<dbReference type="InterPro" id="IPR013766">
    <property type="entry name" value="Thioredoxin_domain"/>
</dbReference>
<dbReference type="EMBL" id="UPHQ01000130">
    <property type="protein sequence ID" value="VBA39901.1"/>
    <property type="molecule type" value="Genomic_DNA"/>
</dbReference>
<dbReference type="InterPro" id="IPR002065">
    <property type="entry name" value="TPX"/>
</dbReference>
<comment type="similarity">
    <text evidence="6">Belongs to the peroxiredoxin family. Tpx subfamily.</text>
</comment>
<comment type="caution">
    <text evidence="6">Lacks conserved residue(s) required for the propagation of feature annotation.</text>
</comment>
<dbReference type="Proteomes" id="UP000267289">
    <property type="component" value="Unassembled WGS sequence"/>
</dbReference>
<dbReference type="GO" id="GO:0008379">
    <property type="term" value="F:thioredoxin peroxidase activity"/>
    <property type="evidence" value="ECO:0007669"/>
    <property type="project" value="UniProtKB-UniRule"/>
</dbReference>
<dbReference type="PROSITE" id="PS51352">
    <property type="entry name" value="THIOREDOXIN_2"/>
    <property type="match status" value="1"/>
</dbReference>
<dbReference type="Gene3D" id="3.40.30.10">
    <property type="entry name" value="Glutaredoxin"/>
    <property type="match status" value="1"/>
</dbReference>
<gene>
    <name evidence="6 8" type="primary">tpx</name>
    <name evidence="8" type="ORF">LAUMK13_02816</name>
</gene>
<reference evidence="8 9" key="1">
    <citation type="submission" date="2018-09" db="EMBL/GenBank/DDBJ databases">
        <authorList>
            <person name="Tagini F."/>
        </authorList>
    </citation>
    <scope>NUCLEOTIDE SEQUENCE [LARGE SCALE GENOMIC DNA]</scope>
    <source>
        <strain evidence="8 9">MK13</strain>
    </source>
</reference>
<dbReference type="PANTHER" id="PTHR43110:SF1">
    <property type="entry name" value="THIOL PEROXIDASE"/>
    <property type="match status" value="1"/>
</dbReference>
<keyword evidence="9" id="KW-1185">Reference proteome</keyword>
<keyword evidence="4" id="KW-1015">Disulfide bond</keyword>
<evidence type="ECO:0000256" key="6">
    <source>
        <dbReference type="HAMAP-Rule" id="MF_00269"/>
    </source>
</evidence>
<evidence type="ECO:0000313" key="8">
    <source>
        <dbReference type="EMBL" id="VBA39901.1"/>
    </source>
</evidence>
<dbReference type="PROSITE" id="PS01265">
    <property type="entry name" value="TPX"/>
    <property type="match status" value="1"/>
</dbReference>
<dbReference type="InterPro" id="IPR050455">
    <property type="entry name" value="Tpx_Peroxidase_subfamily"/>
</dbReference>
<protein>
    <recommendedName>
        <fullName evidence="6">Thiol peroxidase</fullName>
        <shortName evidence="6">Tpx</shortName>
        <ecNumber evidence="6">1.11.1.24</ecNumber>
    </recommendedName>
    <alternativeName>
        <fullName evidence="6">Peroxiredoxin tpx</fullName>
        <shortName evidence="6">Prx</shortName>
    </alternativeName>
    <alternativeName>
        <fullName evidence="6">Thioredoxin peroxidase</fullName>
    </alternativeName>
    <alternativeName>
        <fullName evidence="6">Thioredoxin-dependent peroxiredoxin</fullName>
    </alternativeName>
</protein>
<dbReference type="NCBIfam" id="NF001808">
    <property type="entry name" value="PRK00522.1"/>
    <property type="match status" value="1"/>
</dbReference>